<name>H1HD93_9FUSO</name>
<keyword evidence="1" id="KW-0472">Membrane</keyword>
<feature type="transmembrane region" description="Helical" evidence="1">
    <location>
        <begin position="54"/>
        <end position="75"/>
    </location>
</feature>
<protein>
    <submittedName>
        <fullName evidence="2">Uncharacterized protein</fullName>
    </submittedName>
</protein>
<evidence type="ECO:0000256" key="1">
    <source>
        <dbReference type="SAM" id="Phobius"/>
    </source>
</evidence>
<sequence length="85" mass="9726">MKNKIIRFPEKNNIFNPYNGIEDIFDTIMCRADSGLTEEDKIKVSHAKASFQEAFWFSMKVVIPISLVGGSYLLLKWGLKKVNNS</sequence>
<dbReference type="EMBL" id="AGEH01000007">
    <property type="protein sequence ID" value="EHO78941.1"/>
    <property type="molecule type" value="Genomic_DNA"/>
</dbReference>
<keyword evidence="1" id="KW-0812">Transmembrane</keyword>
<comment type="caution">
    <text evidence="2">The sequence shown here is derived from an EMBL/GenBank/DDBJ whole genome shotgun (WGS) entry which is preliminary data.</text>
</comment>
<organism evidence="2 3">
    <name type="scientific">Fusobacterium animalis F0419</name>
    <dbReference type="NCBI Taxonomy" id="999414"/>
    <lineage>
        <taxon>Bacteria</taxon>
        <taxon>Fusobacteriati</taxon>
        <taxon>Fusobacteriota</taxon>
        <taxon>Fusobacteriia</taxon>
        <taxon>Fusobacteriales</taxon>
        <taxon>Fusobacteriaceae</taxon>
        <taxon>Fusobacterium</taxon>
    </lineage>
</organism>
<dbReference type="Proteomes" id="UP000004565">
    <property type="component" value="Unassembled WGS sequence"/>
</dbReference>
<keyword evidence="1" id="KW-1133">Transmembrane helix</keyword>
<dbReference type="HOGENOM" id="CLU_2507926_0_0_0"/>
<proteinExistence type="predicted"/>
<dbReference type="AlphaFoldDB" id="H1HD93"/>
<gene>
    <name evidence="2" type="ORF">HMPREF9942_00444</name>
</gene>
<reference evidence="2 3" key="1">
    <citation type="submission" date="2011-12" db="EMBL/GenBank/DDBJ databases">
        <title>The Genome Sequence of Fusobacterium nucleatum subsp. animalis OT 420.</title>
        <authorList>
            <consortium name="The Broad Institute Genome Sequencing Platform"/>
            <person name="Earl A."/>
            <person name="Ward D."/>
            <person name="Feldgarden M."/>
            <person name="Gevers D."/>
            <person name="Izard J."/>
            <person name="Blanton J.M."/>
            <person name="Mathney J."/>
            <person name="Tanner A.C."/>
            <person name="Dewhirst F.E."/>
            <person name="Young S.K."/>
            <person name="Zeng Q."/>
            <person name="Gargeya S."/>
            <person name="Fitzgerald M."/>
            <person name="Haas B."/>
            <person name="Abouelleil A."/>
            <person name="Alvarado L."/>
            <person name="Arachchi H.M."/>
            <person name="Berlin A."/>
            <person name="Chapman S.B."/>
            <person name="Gearin G."/>
            <person name="Goldberg J."/>
            <person name="Griggs A."/>
            <person name="Gujja S."/>
            <person name="Hansen M."/>
            <person name="Heiman D."/>
            <person name="Howarth C."/>
            <person name="Larimer J."/>
            <person name="Lui A."/>
            <person name="MacDonald P.J.P."/>
            <person name="McCowen C."/>
            <person name="Montmayeur A."/>
            <person name="Murphy C."/>
            <person name="Neiman D."/>
            <person name="Pearson M."/>
            <person name="Priest M."/>
            <person name="Roberts A."/>
            <person name="Saif S."/>
            <person name="Shea T."/>
            <person name="Sisk P."/>
            <person name="Stolte C."/>
            <person name="Sykes S."/>
            <person name="Wortman J."/>
            <person name="Nusbaum C."/>
            <person name="Birren B."/>
        </authorList>
    </citation>
    <scope>NUCLEOTIDE SEQUENCE [LARGE SCALE GENOMIC DNA]</scope>
    <source>
        <strain evidence="3">F0419</strain>
    </source>
</reference>
<dbReference type="RefSeq" id="WP_005909113.1">
    <property type="nucleotide sequence ID" value="NZ_AKCE01000001.1"/>
</dbReference>
<evidence type="ECO:0000313" key="3">
    <source>
        <dbReference type="Proteomes" id="UP000004565"/>
    </source>
</evidence>
<evidence type="ECO:0000313" key="2">
    <source>
        <dbReference type="EMBL" id="EHO78941.1"/>
    </source>
</evidence>
<dbReference type="PATRIC" id="fig|999414.3.peg.442"/>
<accession>H1HD93</accession>